<dbReference type="Gene3D" id="3.20.20.140">
    <property type="entry name" value="Metal-dependent hydrolases"/>
    <property type="match status" value="2"/>
</dbReference>
<dbReference type="PANTHER" id="PTHR11647:SF1">
    <property type="entry name" value="COLLAPSIN RESPONSE MEDIATOR PROTEIN"/>
    <property type="match status" value="1"/>
</dbReference>
<evidence type="ECO:0000313" key="4">
    <source>
        <dbReference type="EMBL" id="MTU04752.1"/>
    </source>
</evidence>
<gene>
    <name evidence="3" type="ORF">GMD11_10140</name>
    <name evidence="4" type="ORF">GMD18_10130</name>
</gene>
<dbReference type="InterPro" id="IPR006680">
    <property type="entry name" value="Amidohydro-rel"/>
</dbReference>
<dbReference type="SUPFAM" id="SSF51338">
    <property type="entry name" value="Composite domain of metallo-dependent hydrolases"/>
    <property type="match status" value="1"/>
</dbReference>
<dbReference type="InterPro" id="IPR050378">
    <property type="entry name" value="Metallo-dep_Hydrolases_sf"/>
</dbReference>
<keyword evidence="5" id="KW-1185">Reference proteome</keyword>
<organism evidence="3 6">
    <name type="scientific">Phascolarctobacterium faecium</name>
    <dbReference type="NCBI Taxonomy" id="33025"/>
    <lineage>
        <taxon>Bacteria</taxon>
        <taxon>Bacillati</taxon>
        <taxon>Bacillota</taxon>
        <taxon>Negativicutes</taxon>
        <taxon>Acidaminococcales</taxon>
        <taxon>Acidaminococcaceae</taxon>
        <taxon>Phascolarctobacterium</taxon>
    </lineage>
</organism>
<dbReference type="GO" id="GO:0016810">
    <property type="term" value="F:hydrolase activity, acting on carbon-nitrogen (but not peptide) bonds"/>
    <property type="evidence" value="ECO:0007669"/>
    <property type="project" value="InterPro"/>
</dbReference>
<protein>
    <submittedName>
        <fullName evidence="3">Amidohydrolase family protein</fullName>
    </submittedName>
</protein>
<keyword evidence="3" id="KW-0378">Hydrolase</keyword>
<dbReference type="SUPFAM" id="SSF51556">
    <property type="entry name" value="Metallo-dependent hydrolases"/>
    <property type="match status" value="1"/>
</dbReference>
<evidence type="ECO:0000313" key="6">
    <source>
        <dbReference type="Proteomes" id="UP000484547"/>
    </source>
</evidence>
<dbReference type="InterPro" id="IPR032466">
    <property type="entry name" value="Metal_Hydrolase"/>
</dbReference>
<dbReference type="Proteomes" id="UP000484547">
    <property type="component" value="Unassembled WGS sequence"/>
</dbReference>
<dbReference type="AlphaFoldDB" id="A0A7X3BWJ0"/>
<feature type="domain" description="Amidohydrolase-related" evidence="2">
    <location>
        <begin position="338"/>
        <end position="410"/>
    </location>
</feature>
<dbReference type="Pfam" id="PF01979">
    <property type="entry name" value="Amidohydro_1"/>
    <property type="match status" value="1"/>
</dbReference>
<accession>A0A7X3BWJ0</accession>
<name>A0A7X3BWJ0_9FIRM</name>
<evidence type="ECO:0000256" key="1">
    <source>
        <dbReference type="ARBA" id="ARBA00001947"/>
    </source>
</evidence>
<evidence type="ECO:0000259" key="2">
    <source>
        <dbReference type="Pfam" id="PF01979"/>
    </source>
</evidence>
<comment type="caution">
    <text evidence="3">The sequence shown here is derived from an EMBL/GenBank/DDBJ whole genome shotgun (WGS) entry which is preliminary data.</text>
</comment>
<evidence type="ECO:0000313" key="3">
    <source>
        <dbReference type="EMBL" id="MTT76621.1"/>
    </source>
</evidence>
<dbReference type="Proteomes" id="UP000443070">
    <property type="component" value="Unassembled WGS sequence"/>
</dbReference>
<dbReference type="Gene3D" id="2.30.40.10">
    <property type="entry name" value="Urease, subunit C, domain 1"/>
    <property type="match status" value="1"/>
</dbReference>
<sequence>MQYDLLIKNGYVVDYASAREGYFDVAVQNGMIAAVESSIGGSAVQELDASGKLVLPGLVDSHVHASAWLGGSYAHTMLVKAGVTSALDMSGPGTSVLELAREYGTGLNLATIEYVRPGHTVSSDDPSSAELQQLITKVQRQGSLGIKLLGGHYPLTVAATARAIRAAAELGAYTAFHAGTAAHGSNIEGMLEAVELADGNPLHLAHINAYCRGTVLPEAEETELALKALAANPNISCESYLSPLNGTSAEIIDGLPGSMVTRRCLKTGGFTEDEAGMEAALLSGWAQVNYPQGQEMTLLTGEAARDYWRGQQTLVSVSFAVNPVGPRVRLATAKKADGSFAVDAVSTDGGGIPRNVLLPAGLALVDLGGLSLQELVAKISYQPARLLGLANKGSLTAGRDADITIVDRMQRSAFATIIGGQVCYMDGKVLGRGGRIITTAAGADYVRSQGLEPLVVDLADSSLLQKAQKR</sequence>
<dbReference type="PANTHER" id="PTHR11647">
    <property type="entry name" value="HYDRANTOINASE/DIHYDROPYRIMIDINASE FAMILY MEMBER"/>
    <property type="match status" value="1"/>
</dbReference>
<comment type="cofactor">
    <cofactor evidence="1">
        <name>Zn(2+)</name>
        <dbReference type="ChEBI" id="CHEBI:29105"/>
    </cofactor>
</comment>
<dbReference type="EMBL" id="WNBM01000010">
    <property type="protein sequence ID" value="MTT76621.1"/>
    <property type="molecule type" value="Genomic_DNA"/>
</dbReference>
<reference evidence="5 6" key="1">
    <citation type="journal article" date="2019" name="Nat. Med.">
        <title>A library of human gut bacterial isolates paired with longitudinal multiomics data enables mechanistic microbiome research.</title>
        <authorList>
            <person name="Poyet M."/>
            <person name="Groussin M."/>
            <person name="Gibbons S.M."/>
            <person name="Avila-Pacheco J."/>
            <person name="Jiang X."/>
            <person name="Kearney S.M."/>
            <person name="Perrotta A.R."/>
            <person name="Berdy B."/>
            <person name="Zhao S."/>
            <person name="Lieberman T.D."/>
            <person name="Swanson P.K."/>
            <person name="Smith M."/>
            <person name="Roesemann S."/>
            <person name="Alexander J.E."/>
            <person name="Rich S.A."/>
            <person name="Livny J."/>
            <person name="Vlamakis H."/>
            <person name="Clish C."/>
            <person name="Bullock K."/>
            <person name="Deik A."/>
            <person name="Scott J."/>
            <person name="Pierce K.A."/>
            <person name="Xavier R.J."/>
            <person name="Alm E.J."/>
        </authorList>
    </citation>
    <scope>NUCLEOTIDE SEQUENCE [LARGE SCALE GENOMIC DNA]</scope>
    <source>
        <strain evidence="3 6">BIOML-A13</strain>
        <strain evidence="4 5">BIOML-A3</strain>
    </source>
</reference>
<evidence type="ECO:0000313" key="5">
    <source>
        <dbReference type="Proteomes" id="UP000443070"/>
    </source>
</evidence>
<dbReference type="OrthoDB" id="9765462at2"/>
<dbReference type="EMBL" id="WNBW01000011">
    <property type="protein sequence ID" value="MTU04752.1"/>
    <property type="molecule type" value="Genomic_DNA"/>
</dbReference>
<dbReference type="InterPro" id="IPR011059">
    <property type="entry name" value="Metal-dep_hydrolase_composite"/>
</dbReference>
<dbReference type="RefSeq" id="WP_155164247.1">
    <property type="nucleotide sequence ID" value="NZ_WNBG01000011.1"/>
</dbReference>
<proteinExistence type="predicted"/>